<comment type="caution">
    <text evidence="3">The sequence shown here is derived from an EMBL/GenBank/DDBJ whole genome shotgun (WGS) entry which is preliminary data.</text>
</comment>
<dbReference type="GO" id="GO:0005737">
    <property type="term" value="C:cytoplasm"/>
    <property type="evidence" value="ECO:0007669"/>
    <property type="project" value="TreeGrafter"/>
</dbReference>
<dbReference type="Gene3D" id="3.50.50.100">
    <property type="match status" value="1"/>
</dbReference>
<sequence>MSAARITERPARILVIGGSYAGLSVALNLLDLCNGLPSRFTGNNSPLIPSQRVPVEITIVDERDGFYHLIGSPLAFASSEYALKAWTLFQDIPALQTSAVKFVRGSISDLDCEERLATIIEHGTQQSVHIEYDYFVAASGLRRAAPSAPQALSRKQYLLETAEHIRAAEAAKDGVIVVGAGAVGIEMAAELKLLLPKIKVTLIHSRSRILSSEPLPDEFKDLALKLVHEAGVKTILDVRVIETIESKTSDSAPFEVLLSDGRRIKAGLVINAVSKFHPTASYLPPRALDPEGYVKIKPSLQFNSDIPNAFYHHAAGDIVSWSGIKRCGTAMHQGQYAAINIHKKILAQICGITPTYKELAFDVPPMMGLAVGKKAASCGPPDHTVTAGEDVMQLFFGNDLALTICWNYMRLGDAPFKVEPLSTSVDGEDTKVDTLSSQRANLYMKRLSVR</sequence>
<proteinExistence type="predicted"/>
<dbReference type="SUPFAM" id="SSF51905">
    <property type="entry name" value="FAD/NAD(P)-binding domain"/>
    <property type="match status" value="1"/>
</dbReference>
<keyword evidence="4" id="KW-1185">Reference proteome</keyword>
<dbReference type="Pfam" id="PF07992">
    <property type="entry name" value="Pyr_redox_2"/>
    <property type="match status" value="1"/>
</dbReference>
<feature type="transmembrane region" description="Helical" evidence="1">
    <location>
        <begin position="12"/>
        <end position="30"/>
    </location>
</feature>
<dbReference type="InterPro" id="IPR023753">
    <property type="entry name" value="FAD/NAD-binding_dom"/>
</dbReference>
<dbReference type="InterPro" id="IPR036188">
    <property type="entry name" value="FAD/NAD-bd_sf"/>
</dbReference>
<dbReference type="AlphaFoldDB" id="A0AAD4KD90"/>
<dbReference type="GO" id="GO:0050660">
    <property type="term" value="F:flavin adenine dinucleotide binding"/>
    <property type="evidence" value="ECO:0007669"/>
    <property type="project" value="TreeGrafter"/>
</dbReference>
<dbReference type="PANTHER" id="PTHR43735:SF24">
    <property type="entry name" value="NUCLEOTIDE-DISULPHIDE OXIDOREDUCTASE AMID-LIKE, PUTATIVE (AFU_ORTHOLOGUE AFUA_1G17180)-RELATED"/>
    <property type="match status" value="1"/>
</dbReference>
<reference evidence="3" key="1">
    <citation type="submission" date="2021-12" db="EMBL/GenBank/DDBJ databases">
        <title>Convergent genome expansion in fungi linked to evolution of root-endophyte symbiosis.</title>
        <authorList>
            <consortium name="DOE Joint Genome Institute"/>
            <person name="Ke Y.-H."/>
            <person name="Bonito G."/>
            <person name="Liao H.-L."/>
            <person name="Looney B."/>
            <person name="Rojas-Flechas A."/>
            <person name="Nash J."/>
            <person name="Hameed K."/>
            <person name="Schadt C."/>
            <person name="Martin F."/>
            <person name="Crous P.W."/>
            <person name="Miettinen O."/>
            <person name="Magnuson J.K."/>
            <person name="Labbe J."/>
            <person name="Jacobson D."/>
            <person name="Doktycz M.J."/>
            <person name="Veneault-Fourrey C."/>
            <person name="Kuo A."/>
            <person name="Mondo S."/>
            <person name="Calhoun S."/>
            <person name="Riley R."/>
            <person name="Ohm R."/>
            <person name="LaButti K."/>
            <person name="Andreopoulos B."/>
            <person name="Pangilinan J."/>
            <person name="Nolan M."/>
            <person name="Tritt A."/>
            <person name="Clum A."/>
            <person name="Lipzen A."/>
            <person name="Daum C."/>
            <person name="Barry K."/>
            <person name="Grigoriev I.V."/>
            <person name="Vilgalys R."/>
        </authorList>
    </citation>
    <scope>NUCLEOTIDE SEQUENCE</scope>
    <source>
        <strain evidence="3">PMI_201</strain>
    </source>
</reference>
<accession>A0AAD4KD90</accession>
<keyword evidence="1" id="KW-0812">Transmembrane</keyword>
<name>A0AAD4KD90_9EURO</name>
<evidence type="ECO:0000313" key="4">
    <source>
        <dbReference type="Proteomes" id="UP001201262"/>
    </source>
</evidence>
<dbReference type="GO" id="GO:0004174">
    <property type="term" value="F:electron-transferring-flavoprotein dehydrogenase activity"/>
    <property type="evidence" value="ECO:0007669"/>
    <property type="project" value="TreeGrafter"/>
</dbReference>
<dbReference type="PRINTS" id="PR00411">
    <property type="entry name" value="PNDRDTASEI"/>
</dbReference>
<dbReference type="PRINTS" id="PR00368">
    <property type="entry name" value="FADPNR"/>
</dbReference>
<gene>
    <name evidence="3" type="ORF">BGW36DRAFT_70485</name>
</gene>
<organism evidence="3 4">
    <name type="scientific">Talaromyces proteolyticus</name>
    <dbReference type="NCBI Taxonomy" id="1131652"/>
    <lineage>
        <taxon>Eukaryota</taxon>
        <taxon>Fungi</taxon>
        <taxon>Dikarya</taxon>
        <taxon>Ascomycota</taxon>
        <taxon>Pezizomycotina</taxon>
        <taxon>Eurotiomycetes</taxon>
        <taxon>Eurotiomycetidae</taxon>
        <taxon>Eurotiales</taxon>
        <taxon>Trichocomaceae</taxon>
        <taxon>Talaromyces</taxon>
        <taxon>Talaromyces sect. Bacilispori</taxon>
    </lineage>
</organism>
<dbReference type="RefSeq" id="XP_046065730.1">
    <property type="nucleotide sequence ID" value="XM_046222529.1"/>
</dbReference>
<feature type="domain" description="FAD/NAD(P)-binding" evidence="2">
    <location>
        <begin position="13"/>
        <end position="334"/>
    </location>
</feature>
<keyword evidence="1" id="KW-0472">Membrane</keyword>
<evidence type="ECO:0000313" key="3">
    <source>
        <dbReference type="EMBL" id="KAH8689376.1"/>
    </source>
</evidence>
<protein>
    <recommendedName>
        <fullName evidence="2">FAD/NAD(P)-binding domain-containing protein</fullName>
    </recommendedName>
</protein>
<keyword evidence="1" id="KW-1133">Transmembrane helix</keyword>
<evidence type="ECO:0000256" key="1">
    <source>
        <dbReference type="SAM" id="Phobius"/>
    </source>
</evidence>
<dbReference type="EMBL" id="JAJTJA010000015">
    <property type="protein sequence ID" value="KAH8689376.1"/>
    <property type="molecule type" value="Genomic_DNA"/>
</dbReference>
<dbReference type="Proteomes" id="UP001201262">
    <property type="component" value="Unassembled WGS sequence"/>
</dbReference>
<dbReference type="GeneID" id="70252815"/>
<evidence type="ECO:0000259" key="2">
    <source>
        <dbReference type="Pfam" id="PF07992"/>
    </source>
</evidence>
<dbReference type="PANTHER" id="PTHR43735">
    <property type="entry name" value="APOPTOSIS-INDUCING FACTOR 1"/>
    <property type="match status" value="1"/>
</dbReference>